<dbReference type="AlphaFoldDB" id="A0A554W409"/>
<dbReference type="EMBL" id="VJNB01000016">
    <property type="protein sequence ID" value="TSE18317.1"/>
    <property type="molecule type" value="Genomic_DNA"/>
</dbReference>
<evidence type="ECO:0008006" key="3">
    <source>
        <dbReference type="Google" id="ProtNLM"/>
    </source>
</evidence>
<dbReference type="SUPFAM" id="SSF143100">
    <property type="entry name" value="TTHA1013/TTHA0281-like"/>
    <property type="match status" value="1"/>
</dbReference>
<reference evidence="1 2" key="1">
    <citation type="submission" date="2019-07" db="EMBL/GenBank/DDBJ databases">
        <title>Tepidimonas alkaliphilus YIM 72238 draft genome.</title>
        <authorList>
            <person name="Da Costa M.S."/>
            <person name="Froufe H.J.C."/>
            <person name="Egas C."/>
            <person name="Albuquerque L."/>
        </authorList>
    </citation>
    <scope>NUCLEOTIDE SEQUENCE [LARGE SCALE GENOMIC DNA]</scope>
    <source>
        <strain evidence="1 2">YIM 72238</strain>
    </source>
</reference>
<evidence type="ECO:0000313" key="1">
    <source>
        <dbReference type="EMBL" id="TSE18317.1"/>
    </source>
</evidence>
<name>A0A554W409_9BURK</name>
<dbReference type="Proteomes" id="UP000315736">
    <property type="component" value="Unassembled WGS sequence"/>
</dbReference>
<comment type="caution">
    <text evidence="1">The sequence shown here is derived from an EMBL/GenBank/DDBJ whole genome shotgun (WGS) entry which is preliminary data.</text>
</comment>
<evidence type="ECO:0000313" key="2">
    <source>
        <dbReference type="Proteomes" id="UP000315736"/>
    </source>
</evidence>
<dbReference type="RefSeq" id="WP_143891436.1">
    <property type="nucleotide sequence ID" value="NZ_VJNB01000016.1"/>
</dbReference>
<accession>A0A554W409</accession>
<dbReference type="OrthoDB" id="9182478at2"/>
<organism evidence="1 2">
    <name type="scientific">Tepidimonas alkaliphilus</name>
    <dbReference type="NCBI Taxonomy" id="2588942"/>
    <lineage>
        <taxon>Bacteria</taxon>
        <taxon>Pseudomonadati</taxon>
        <taxon>Pseudomonadota</taxon>
        <taxon>Betaproteobacteria</taxon>
        <taxon>Burkholderiales</taxon>
        <taxon>Tepidimonas</taxon>
    </lineage>
</organism>
<gene>
    <name evidence="1" type="ORF">Talka_02250</name>
</gene>
<keyword evidence="2" id="KW-1185">Reference proteome</keyword>
<sequence length="70" mass="7681">MTAAALHYVVWPEDGAFVARCLEVDVASEGDSEEEALAALREALLLYFEDEPVPPPLPAQARWGQLRLDA</sequence>
<dbReference type="InterPro" id="IPR035069">
    <property type="entry name" value="TTHA1013/TTHA0281-like"/>
</dbReference>
<proteinExistence type="predicted"/>
<dbReference type="Gene3D" id="3.30.160.250">
    <property type="match status" value="1"/>
</dbReference>
<protein>
    <recommendedName>
        <fullName evidence="3">Type II toxin-antitoxin system HicB family antitoxin</fullName>
    </recommendedName>
</protein>